<dbReference type="Proteomes" id="UP000054324">
    <property type="component" value="Unassembled WGS sequence"/>
</dbReference>
<dbReference type="KEGG" id="ovi:T265_08904"/>
<name>A0A074Z7W7_OPIVI</name>
<reference evidence="1 2" key="1">
    <citation type="submission" date="2013-11" db="EMBL/GenBank/DDBJ databases">
        <title>Opisthorchis viverrini - life in the bile duct.</title>
        <authorList>
            <person name="Young N.D."/>
            <person name="Nagarajan N."/>
            <person name="Lin S.J."/>
            <person name="Korhonen P.K."/>
            <person name="Jex A.R."/>
            <person name="Hall R.S."/>
            <person name="Safavi-Hemami H."/>
            <person name="Kaewkong W."/>
            <person name="Bertrand D."/>
            <person name="Gao S."/>
            <person name="Seet Q."/>
            <person name="Wongkham S."/>
            <person name="Teh B.T."/>
            <person name="Wongkham C."/>
            <person name="Intapan P.M."/>
            <person name="Maleewong W."/>
            <person name="Yang X."/>
            <person name="Hu M."/>
            <person name="Wang Z."/>
            <person name="Hofmann A."/>
            <person name="Sternberg P.W."/>
            <person name="Tan P."/>
            <person name="Wang J."/>
            <person name="Gasser R.B."/>
        </authorList>
    </citation>
    <scope>NUCLEOTIDE SEQUENCE [LARGE SCALE GENOMIC DNA]</scope>
</reference>
<dbReference type="GeneID" id="20323083"/>
<protein>
    <submittedName>
        <fullName evidence="1">Uncharacterized protein</fullName>
    </submittedName>
</protein>
<accession>A0A074Z7W7</accession>
<dbReference type="RefSeq" id="XP_009173096.1">
    <property type="nucleotide sequence ID" value="XM_009174832.1"/>
</dbReference>
<dbReference type="CTD" id="20323083"/>
<dbReference type="AlphaFoldDB" id="A0A074Z7W7"/>
<sequence length="151" mass="17504">MKQHHCCVSVMQYQKKHYSTCCYANLRWLSTETSKGEKSDSHRKNDLIITNKFTQATGRENTGIGDMQRKLKKNHINCTYRGSQRTLNPLRHKLDNILKRPDIAMRWKDVVRVTGLSDLEGLLSVCGKMIFDLKTVESIIRTPQIFICYAI</sequence>
<evidence type="ECO:0000313" key="2">
    <source>
        <dbReference type="Proteomes" id="UP000054324"/>
    </source>
</evidence>
<organism evidence="1 2">
    <name type="scientific">Opisthorchis viverrini</name>
    <name type="common">Southeast Asian liver fluke</name>
    <dbReference type="NCBI Taxonomy" id="6198"/>
    <lineage>
        <taxon>Eukaryota</taxon>
        <taxon>Metazoa</taxon>
        <taxon>Spiralia</taxon>
        <taxon>Lophotrochozoa</taxon>
        <taxon>Platyhelminthes</taxon>
        <taxon>Trematoda</taxon>
        <taxon>Digenea</taxon>
        <taxon>Opisthorchiida</taxon>
        <taxon>Opisthorchiata</taxon>
        <taxon>Opisthorchiidae</taxon>
        <taxon>Opisthorchis</taxon>
    </lineage>
</organism>
<proteinExistence type="predicted"/>
<evidence type="ECO:0000313" key="1">
    <source>
        <dbReference type="EMBL" id="KER23173.1"/>
    </source>
</evidence>
<keyword evidence="2" id="KW-1185">Reference proteome</keyword>
<dbReference type="EMBL" id="KL596862">
    <property type="protein sequence ID" value="KER23173.1"/>
    <property type="molecule type" value="Genomic_DNA"/>
</dbReference>
<gene>
    <name evidence="1" type="ORF">T265_08904</name>
</gene>
<dbReference type="OrthoDB" id="10450918at2759"/>